<dbReference type="PROSITE" id="PS51186">
    <property type="entry name" value="GNAT"/>
    <property type="match status" value="1"/>
</dbReference>
<evidence type="ECO:0000256" key="2">
    <source>
        <dbReference type="ARBA" id="ARBA00023315"/>
    </source>
</evidence>
<sequence length="187" mass="20757">MIQRASVSADRTTMSSEPSPTHPVQFAWCHDTTATDAVLGILLAYDDPAYISHSELQYGVADDIGRWSPDRATKARTYINGLLSNASSDETMLATATQGGVIVGFALVEISRLNPERPFATIHDLLFSPSVRGQGLGSALFDWLAEQCRTLGVTRFFLESGVDNHRAHHFFERHEFRQTSIVMMRDL</sequence>
<evidence type="ECO:0000313" key="6">
    <source>
        <dbReference type="Proteomes" id="UP000682843"/>
    </source>
</evidence>
<dbReference type="CDD" id="cd04301">
    <property type="entry name" value="NAT_SF"/>
    <property type="match status" value="1"/>
</dbReference>
<evidence type="ECO:0000259" key="4">
    <source>
        <dbReference type="PROSITE" id="PS51186"/>
    </source>
</evidence>
<dbReference type="InterPro" id="IPR000182">
    <property type="entry name" value="GNAT_dom"/>
</dbReference>
<feature type="region of interest" description="Disordered" evidence="3">
    <location>
        <begin position="1"/>
        <end position="21"/>
    </location>
</feature>
<name>A0ABX8AB36_9BRAD</name>
<feature type="domain" description="N-acetyltransferase" evidence="4">
    <location>
        <begin position="51"/>
        <end position="187"/>
    </location>
</feature>
<evidence type="ECO:0000256" key="3">
    <source>
        <dbReference type="SAM" id="MobiDB-lite"/>
    </source>
</evidence>
<keyword evidence="2" id="KW-0012">Acyltransferase</keyword>
<dbReference type="InterPro" id="IPR050832">
    <property type="entry name" value="Bact_Acetyltransf"/>
</dbReference>
<dbReference type="Proteomes" id="UP000682843">
    <property type="component" value="Chromosome"/>
</dbReference>
<feature type="compositionally biased region" description="Polar residues" evidence="3">
    <location>
        <begin position="1"/>
        <end position="19"/>
    </location>
</feature>
<evidence type="ECO:0000313" key="5">
    <source>
        <dbReference type="EMBL" id="QUS39874.1"/>
    </source>
</evidence>
<evidence type="ECO:0000256" key="1">
    <source>
        <dbReference type="ARBA" id="ARBA00022679"/>
    </source>
</evidence>
<keyword evidence="1" id="KW-0808">Transferase</keyword>
<dbReference type="Pfam" id="PF00583">
    <property type="entry name" value="Acetyltransf_1"/>
    <property type="match status" value="1"/>
</dbReference>
<dbReference type="PANTHER" id="PTHR43877">
    <property type="entry name" value="AMINOALKYLPHOSPHONATE N-ACETYLTRANSFERASE-RELATED-RELATED"/>
    <property type="match status" value="1"/>
</dbReference>
<reference evidence="5 6" key="1">
    <citation type="submission" date="2019-02" db="EMBL/GenBank/DDBJ databases">
        <title>Emended description of the genus Rhodopseudomonas and description of Rhodopseudomonas albus sp. nov., a non-phototrophic, heavy-metal-tolerant bacterium isolated from garden soil.</title>
        <authorList>
            <person name="Bao Z."/>
            <person name="Cao W.W."/>
            <person name="Sato Y."/>
            <person name="Nishizawa T."/>
            <person name="Zhao J."/>
            <person name="Guo Y."/>
            <person name="Ohta H."/>
        </authorList>
    </citation>
    <scope>NUCLEOTIDE SEQUENCE [LARGE SCALE GENOMIC DNA]</scope>
    <source>
        <strain evidence="5 6">SK50-23</strain>
    </source>
</reference>
<gene>
    <name evidence="5" type="ORF">RPMA_14275</name>
</gene>
<organism evidence="5 6">
    <name type="scientific">Tardiphaga alba</name>
    <dbReference type="NCBI Taxonomy" id="340268"/>
    <lineage>
        <taxon>Bacteria</taxon>
        <taxon>Pseudomonadati</taxon>
        <taxon>Pseudomonadota</taxon>
        <taxon>Alphaproteobacteria</taxon>
        <taxon>Hyphomicrobiales</taxon>
        <taxon>Nitrobacteraceae</taxon>
        <taxon>Tardiphaga</taxon>
    </lineage>
</organism>
<dbReference type="EMBL" id="CP036498">
    <property type="protein sequence ID" value="QUS39874.1"/>
    <property type="molecule type" value="Genomic_DNA"/>
</dbReference>
<protein>
    <submittedName>
        <fullName evidence="5">GNAT family N-acetyltransferase</fullName>
    </submittedName>
</protein>
<proteinExistence type="predicted"/>
<dbReference type="Gene3D" id="3.40.630.30">
    <property type="match status" value="1"/>
</dbReference>
<keyword evidence="6" id="KW-1185">Reference proteome</keyword>
<accession>A0ABX8AB36</accession>
<dbReference type="SUPFAM" id="SSF55729">
    <property type="entry name" value="Acyl-CoA N-acyltransferases (Nat)"/>
    <property type="match status" value="1"/>
</dbReference>
<dbReference type="InterPro" id="IPR016181">
    <property type="entry name" value="Acyl_CoA_acyltransferase"/>
</dbReference>